<dbReference type="InterPro" id="IPR016185">
    <property type="entry name" value="PreATP-grasp_dom_sf"/>
</dbReference>
<dbReference type="InterPro" id="IPR011764">
    <property type="entry name" value="Biotin_carboxylation_dom"/>
</dbReference>
<evidence type="ECO:0000256" key="1">
    <source>
        <dbReference type="ARBA" id="ARBA00001953"/>
    </source>
</evidence>
<dbReference type="InterPro" id="IPR005481">
    <property type="entry name" value="BC-like_N"/>
</dbReference>
<evidence type="ECO:0000313" key="12">
    <source>
        <dbReference type="EMBL" id="GAB18176.1"/>
    </source>
</evidence>
<dbReference type="Gene3D" id="3.30.470.20">
    <property type="entry name" value="ATP-grasp fold, B domain"/>
    <property type="match status" value="1"/>
</dbReference>
<gene>
    <name evidence="12" type="primary">accA</name>
    <name evidence="12" type="ORF">GOEFS_048_00150</name>
</gene>
<accession>H0QZC5</accession>
<evidence type="ECO:0000256" key="7">
    <source>
        <dbReference type="ARBA" id="ARBA00048501"/>
    </source>
</evidence>
<dbReference type="Pfam" id="PF02786">
    <property type="entry name" value="CPSase_L_D2"/>
    <property type="match status" value="1"/>
</dbReference>
<dbReference type="SMART" id="SM00878">
    <property type="entry name" value="Biotin_carb_C"/>
    <property type="match status" value="1"/>
</dbReference>
<dbReference type="PROSITE" id="PS00867">
    <property type="entry name" value="CPSASE_2"/>
    <property type="match status" value="1"/>
</dbReference>
<dbReference type="Gene3D" id="2.40.50.100">
    <property type="match status" value="1"/>
</dbReference>
<dbReference type="Pfam" id="PF00364">
    <property type="entry name" value="Biotin_lipoyl"/>
    <property type="match status" value="1"/>
</dbReference>
<evidence type="ECO:0000259" key="11">
    <source>
        <dbReference type="PROSITE" id="PS50979"/>
    </source>
</evidence>
<dbReference type="PROSITE" id="PS50968">
    <property type="entry name" value="BIOTINYL_LIPOYL"/>
    <property type="match status" value="1"/>
</dbReference>
<evidence type="ECO:0000313" key="13">
    <source>
        <dbReference type="Proteomes" id="UP000035034"/>
    </source>
</evidence>
<reference evidence="12 13" key="1">
    <citation type="submission" date="2011-12" db="EMBL/GenBank/DDBJ databases">
        <title>Whole genome shotgun sequence of Gordonia effusa NBRC 100432.</title>
        <authorList>
            <person name="Yoshida I."/>
            <person name="Takarada H."/>
            <person name="Hosoyama A."/>
            <person name="Tsuchikane K."/>
            <person name="Katsumata H."/>
            <person name="Yamazaki S."/>
            <person name="Fujita N."/>
        </authorList>
    </citation>
    <scope>NUCLEOTIDE SEQUENCE [LARGE SCALE GENOMIC DNA]</scope>
    <source>
        <strain evidence="12 13">NBRC 100432</strain>
    </source>
</reference>
<dbReference type="GO" id="GO:0046872">
    <property type="term" value="F:metal ion binding"/>
    <property type="evidence" value="ECO:0007669"/>
    <property type="project" value="InterPro"/>
</dbReference>
<dbReference type="Pfam" id="PF00289">
    <property type="entry name" value="Biotin_carb_N"/>
    <property type="match status" value="1"/>
</dbReference>
<dbReference type="GO" id="GO:0005524">
    <property type="term" value="F:ATP binding"/>
    <property type="evidence" value="ECO:0007669"/>
    <property type="project" value="UniProtKB-UniRule"/>
</dbReference>
<dbReference type="CDD" id="cd06850">
    <property type="entry name" value="biotinyl_domain"/>
    <property type="match status" value="1"/>
</dbReference>
<evidence type="ECO:0000256" key="6">
    <source>
        <dbReference type="ARBA" id="ARBA00023267"/>
    </source>
</evidence>
<comment type="caution">
    <text evidence="12">The sequence shown here is derived from an EMBL/GenBank/DDBJ whole genome shotgun (WGS) entry which is preliminary data.</text>
</comment>
<dbReference type="Pfam" id="PF21139">
    <property type="entry name" value="BT_MCC_alpha"/>
    <property type="match status" value="1"/>
</dbReference>
<evidence type="ECO:0000259" key="9">
    <source>
        <dbReference type="PROSITE" id="PS50968"/>
    </source>
</evidence>
<dbReference type="InterPro" id="IPR000089">
    <property type="entry name" value="Biotin_lipoyl"/>
</dbReference>
<keyword evidence="4 8" id="KW-0547">Nucleotide-binding</keyword>
<keyword evidence="13" id="KW-1185">Reference proteome</keyword>
<dbReference type="SUPFAM" id="SSF51230">
    <property type="entry name" value="Single hybrid motif"/>
    <property type="match status" value="1"/>
</dbReference>
<keyword evidence="6" id="KW-0092">Biotin</keyword>
<evidence type="ECO:0000256" key="4">
    <source>
        <dbReference type="ARBA" id="ARBA00022741"/>
    </source>
</evidence>
<evidence type="ECO:0000256" key="5">
    <source>
        <dbReference type="ARBA" id="ARBA00022840"/>
    </source>
</evidence>
<dbReference type="SUPFAM" id="SSF56059">
    <property type="entry name" value="Glutathione synthetase ATP-binding domain-like"/>
    <property type="match status" value="1"/>
</dbReference>
<dbReference type="SUPFAM" id="SSF51246">
    <property type="entry name" value="Rudiment single hybrid motif"/>
    <property type="match status" value="1"/>
</dbReference>
<dbReference type="STRING" id="1077974.GOEFS_048_00150"/>
<sequence>MRRLGIESVAVYSDADANAQHVHDADISVRIGPPPAVESYLSIDAVVDAARRSGADAVHPGYGFLSENQQFAAALDDAGIIFLGPPASAIATMGDKISARAAVVERGVPVVPGLSRPGLTDDELITAAPEIGFPVLIKPSAGGGGKGMHRVETADALPRALATARREAAAAFGDDTLFLEHFVDTPRHIEVQILADKYGSVIHLGERECSLQRRHQKVIEEAPSALLDAATRERIGEAACDAARSVSYVGAGTVEFIVSAHRPDEFFFMEMNTRLQVEHPVTEMVTGVDLVEQQLRVASGERLSLSQSDIRLTGHAVEARVYAEDPAAGFLPTGGTIVTVRHPVTPNIPTGSSVRADSAMRDGLVVGSDYDPMLAKIVAYGDDRATALARLDAALSKTHVLGVGTNIDFCRFVLARPEVAEAELDTELLDRLVVDYAAPATDPAAVALVALHQTGLTCWTSAGETVSAGTSSRRWSSAGEALAEPVYRDHGLWHTAIGWRIGDTATLRHTVTDGARTFVSELVPEATGASATITAGDESSWSATVSATDAQLTVDGLTAQWSLAVDDDAATWVAGPTGTWILRPVHVLADDADAEHAGDITSPMPGTVVAVPAVDGADVGVGEVVVVVEAMKMEHALTAPTAGFVAVKVAVGDKVKANQLVAHVQATVPSESETQEEKA</sequence>
<proteinExistence type="predicted"/>
<dbReference type="PROSITE" id="PS00866">
    <property type="entry name" value="CPSASE_1"/>
    <property type="match status" value="1"/>
</dbReference>
<evidence type="ECO:0000259" key="10">
    <source>
        <dbReference type="PROSITE" id="PS50975"/>
    </source>
</evidence>
<dbReference type="GO" id="GO:0004075">
    <property type="term" value="F:biotin carboxylase activity"/>
    <property type="evidence" value="ECO:0007669"/>
    <property type="project" value="UniProtKB-EC"/>
</dbReference>
<dbReference type="PROSITE" id="PS50975">
    <property type="entry name" value="ATP_GRASP"/>
    <property type="match status" value="1"/>
</dbReference>
<dbReference type="InterPro" id="IPR011054">
    <property type="entry name" value="Rudment_hybrid_motif"/>
</dbReference>
<dbReference type="EMBL" id="BAEH01000048">
    <property type="protein sequence ID" value="GAB18176.1"/>
    <property type="molecule type" value="Genomic_DNA"/>
</dbReference>
<evidence type="ECO:0000256" key="8">
    <source>
        <dbReference type="PROSITE-ProRule" id="PRU00409"/>
    </source>
</evidence>
<dbReference type="InterPro" id="IPR011761">
    <property type="entry name" value="ATP-grasp"/>
</dbReference>
<dbReference type="Pfam" id="PF02785">
    <property type="entry name" value="Biotin_carb_C"/>
    <property type="match status" value="1"/>
</dbReference>
<dbReference type="AlphaFoldDB" id="H0QZC5"/>
<dbReference type="EC" id="6.3.4.14" evidence="2"/>
<organism evidence="12 13">
    <name type="scientific">Gordonia effusa NBRC 100432</name>
    <dbReference type="NCBI Taxonomy" id="1077974"/>
    <lineage>
        <taxon>Bacteria</taxon>
        <taxon>Bacillati</taxon>
        <taxon>Actinomycetota</taxon>
        <taxon>Actinomycetes</taxon>
        <taxon>Mycobacteriales</taxon>
        <taxon>Gordoniaceae</taxon>
        <taxon>Gordonia</taxon>
    </lineage>
</organism>
<dbReference type="PANTHER" id="PTHR18866">
    <property type="entry name" value="CARBOXYLASE:PYRUVATE/ACETYL-COA/PROPIONYL-COA CARBOXYLASE"/>
    <property type="match status" value="1"/>
</dbReference>
<dbReference type="SUPFAM" id="SSF52440">
    <property type="entry name" value="PreATP-grasp domain"/>
    <property type="match status" value="1"/>
</dbReference>
<dbReference type="InterPro" id="IPR005479">
    <property type="entry name" value="CPAse_ATP-bd"/>
</dbReference>
<feature type="domain" description="Lipoyl-binding" evidence="9">
    <location>
        <begin position="591"/>
        <end position="665"/>
    </location>
</feature>
<dbReference type="PROSITE" id="PS50979">
    <property type="entry name" value="BC"/>
    <property type="match status" value="1"/>
</dbReference>
<dbReference type="PANTHER" id="PTHR18866:SF33">
    <property type="entry name" value="METHYLCROTONOYL-COA CARBOXYLASE SUBUNIT ALPHA, MITOCHONDRIAL-RELATED"/>
    <property type="match status" value="1"/>
</dbReference>
<dbReference type="InterPro" id="IPR011053">
    <property type="entry name" value="Single_hybrid_motif"/>
</dbReference>
<dbReference type="InterPro" id="IPR050856">
    <property type="entry name" value="Biotin_carboxylase_complex"/>
</dbReference>
<name>H0QZC5_9ACTN</name>
<dbReference type="Proteomes" id="UP000035034">
    <property type="component" value="Unassembled WGS sequence"/>
</dbReference>
<comment type="catalytic activity">
    <reaction evidence="7">
        <text>N(6)-biotinyl-L-lysyl-[protein] + hydrogencarbonate + ATP = N(6)-carboxybiotinyl-L-lysyl-[protein] + ADP + phosphate + H(+)</text>
        <dbReference type="Rhea" id="RHEA:13501"/>
        <dbReference type="Rhea" id="RHEA-COMP:10505"/>
        <dbReference type="Rhea" id="RHEA-COMP:10506"/>
        <dbReference type="ChEBI" id="CHEBI:15378"/>
        <dbReference type="ChEBI" id="CHEBI:17544"/>
        <dbReference type="ChEBI" id="CHEBI:30616"/>
        <dbReference type="ChEBI" id="CHEBI:43474"/>
        <dbReference type="ChEBI" id="CHEBI:83144"/>
        <dbReference type="ChEBI" id="CHEBI:83145"/>
        <dbReference type="ChEBI" id="CHEBI:456216"/>
        <dbReference type="EC" id="6.3.4.14"/>
    </reaction>
    <physiologicalReaction direction="left-to-right" evidence="7">
        <dbReference type="Rhea" id="RHEA:13502"/>
    </physiologicalReaction>
</comment>
<keyword evidence="5 8" id="KW-0067">ATP-binding</keyword>
<evidence type="ECO:0000256" key="2">
    <source>
        <dbReference type="ARBA" id="ARBA00013263"/>
    </source>
</evidence>
<dbReference type="InterPro" id="IPR001882">
    <property type="entry name" value="Biotin_BS"/>
</dbReference>
<protein>
    <recommendedName>
        <fullName evidence="2">biotin carboxylase</fullName>
        <ecNumber evidence="2">6.3.4.14</ecNumber>
    </recommendedName>
</protein>
<dbReference type="InterPro" id="IPR005482">
    <property type="entry name" value="Biotin_COase_C"/>
</dbReference>
<dbReference type="PROSITE" id="PS00188">
    <property type="entry name" value="BIOTIN"/>
    <property type="match status" value="1"/>
</dbReference>
<keyword evidence="3" id="KW-0436">Ligase</keyword>
<feature type="domain" description="Biotin carboxylation" evidence="11">
    <location>
        <begin position="1"/>
        <end position="434"/>
    </location>
</feature>
<dbReference type="eggNOG" id="COG4770">
    <property type="taxonomic scope" value="Bacteria"/>
</dbReference>
<dbReference type="InterPro" id="IPR048429">
    <property type="entry name" value="MCC_alpha_BT"/>
</dbReference>
<comment type="cofactor">
    <cofactor evidence="1">
        <name>biotin</name>
        <dbReference type="ChEBI" id="CHEBI:57586"/>
    </cofactor>
</comment>
<evidence type="ECO:0000256" key="3">
    <source>
        <dbReference type="ARBA" id="ARBA00022598"/>
    </source>
</evidence>
<feature type="domain" description="ATP-grasp" evidence="10">
    <location>
        <begin position="100"/>
        <end position="299"/>
    </location>
</feature>